<evidence type="ECO:0008006" key="3">
    <source>
        <dbReference type="Google" id="ProtNLM"/>
    </source>
</evidence>
<dbReference type="AlphaFoldDB" id="A0AAD7I2W0"/>
<accession>A0AAD7I2W0</accession>
<sequence>MEALPLELHFKIYTSACADDGTTACSLSRVSRRIREVSAPRRYQSIAVYGPAQIRRLVKTLRVVPPQLRRVRFLFIYDRSTLPTGDLRAFLDAYHRSFHASESPAAAPTLYPWTNAVELGHDLIELLTMAQDTVEVLSVVSVKDGAQGPPLLQGSFPALTELTIRGSHTIPVLPTFAPRLKTLHVTASALPVGFAATVAKNHPHLSRVRISRCYDIRGGGDIMQLAHVMGIATPSTPNKPMPRTLRRGVERLLLLEPAIQTELHNFNSRVRLVPFDSQRNATMEASDARLALEDWHRCVVGEPMEWGTGEPAWDVDPLAEKRAVEPQYYTAIVTSRLRRLSHPRGHTRAPQVVTLTNERATF</sequence>
<reference evidence="1" key="1">
    <citation type="submission" date="2023-03" db="EMBL/GenBank/DDBJ databases">
        <title>Massive genome expansion in bonnet fungi (Mycena s.s.) driven by repeated elements and novel gene families across ecological guilds.</title>
        <authorList>
            <consortium name="Lawrence Berkeley National Laboratory"/>
            <person name="Harder C.B."/>
            <person name="Miyauchi S."/>
            <person name="Viragh M."/>
            <person name="Kuo A."/>
            <person name="Thoen E."/>
            <person name="Andreopoulos B."/>
            <person name="Lu D."/>
            <person name="Skrede I."/>
            <person name="Drula E."/>
            <person name="Henrissat B."/>
            <person name="Morin E."/>
            <person name="Kohler A."/>
            <person name="Barry K."/>
            <person name="LaButti K."/>
            <person name="Morin E."/>
            <person name="Salamov A."/>
            <person name="Lipzen A."/>
            <person name="Mereny Z."/>
            <person name="Hegedus B."/>
            <person name="Baldrian P."/>
            <person name="Stursova M."/>
            <person name="Weitz H."/>
            <person name="Taylor A."/>
            <person name="Grigoriev I.V."/>
            <person name="Nagy L.G."/>
            <person name="Martin F."/>
            <person name="Kauserud H."/>
        </authorList>
    </citation>
    <scope>NUCLEOTIDE SEQUENCE</scope>
    <source>
        <strain evidence="1">CBHHK182m</strain>
    </source>
</reference>
<evidence type="ECO:0000313" key="1">
    <source>
        <dbReference type="EMBL" id="KAJ7733925.1"/>
    </source>
</evidence>
<evidence type="ECO:0000313" key="2">
    <source>
        <dbReference type="Proteomes" id="UP001215598"/>
    </source>
</evidence>
<dbReference type="EMBL" id="JARKIB010000135">
    <property type="protein sequence ID" value="KAJ7733925.1"/>
    <property type="molecule type" value="Genomic_DNA"/>
</dbReference>
<name>A0AAD7I2W0_9AGAR</name>
<comment type="caution">
    <text evidence="1">The sequence shown here is derived from an EMBL/GenBank/DDBJ whole genome shotgun (WGS) entry which is preliminary data.</text>
</comment>
<dbReference type="Proteomes" id="UP001215598">
    <property type="component" value="Unassembled WGS sequence"/>
</dbReference>
<proteinExistence type="predicted"/>
<gene>
    <name evidence="1" type="ORF">B0H16DRAFT_1732023</name>
</gene>
<keyword evidence="2" id="KW-1185">Reference proteome</keyword>
<protein>
    <recommendedName>
        <fullName evidence="3">F-box domain-containing protein</fullName>
    </recommendedName>
</protein>
<organism evidence="1 2">
    <name type="scientific">Mycena metata</name>
    <dbReference type="NCBI Taxonomy" id="1033252"/>
    <lineage>
        <taxon>Eukaryota</taxon>
        <taxon>Fungi</taxon>
        <taxon>Dikarya</taxon>
        <taxon>Basidiomycota</taxon>
        <taxon>Agaricomycotina</taxon>
        <taxon>Agaricomycetes</taxon>
        <taxon>Agaricomycetidae</taxon>
        <taxon>Agaricales</taxon>
        <taxon>Marasmiineae</taxon>
        <taxon>Mycenaceae</taxon>
        <taxon>Mycena</taxon>
    </lineage>
</organism>